<gene>
    <name evidence="2" type="ORF">F2Q70_00014578</name>
</gene>
<evidence type="ECO:0000256" key="1">
    <source>
        <dbReference type="SAM" id="Phobius"/>
    </source>
</evidence>
<organism evidence="2">
    <name type="scientific">Brassica cretica</name>
    <name type="common">Mustard</name>
    <dbReference type="NCBI Taxonomy" id="69181"/>
    <lineage>
        <taxon>Eukaryota</taxon>
        <taxon>Viridiplantae</taxon>
        <taxon>Streptophyta</taxon>
        <taxon>Embryophyta</taxon>
        <taxon>Tracheophyta</taxon>
        <taxon>Spermatophyta</taxon>
        <taxon>Magnoliopsida</taxon>
        <taxon>eudicotyledons</taxon>
        <taxon>Gunneridae</taxon>
        <taxon>Pentapetalae</taxon>
        <taxon>rosids</taxon>
        <taxon>malvids</taxon>
        <taxon>Brassicales</taxon>
        <taxon>Brassicaceae</taxon>
        <taxon>Brassiceae</taxon>
        <taxon>Brassica</taxon>
    </lineage>
</organism>
<name>A0A8S9I499_BRACR</name>
<keyword evidence="1" id="KW-0812">Transmembrane</keyword>
<protein>
    <submittedName>
        <fullName evidence="2">Uncharacterized protein</fullName>
    </submittedName>
</protein>
<dbReference type="EMBL" id="QGKY02001250">
    <property type="protein sequence ID" value="KAF2564217.1"/>
    <property type="molecule type" value="Genomic_DNA"/>
</dbReference>
<proteinExistence type="predicted"/>
<sequence>MARMESATQLMISSLILMAKNFIYSLVLGFHGYHGFYGFDWHFTEVSKQDPCPCPLLVVFDLSFKGLSVEHNGNVISDEVHMPICRGEPIKLVSKYQLGMDRLLSSSWTVSCARHGPWNLVGPLSPYGLQGHWFGLSEH</sequence>
<keyword evidence="1" id="KW-1133">Transmembrane helix</keyword>
<feature type="transmembrane region" description="Helical" evidence="1">
    <location>
        <begin position="21"/>
        <end position="39"/>
    </location>
</feature>
<dbReference type="AlphaFoldDB" id="A0A8S9I499"/>
<evidence type="ECO:0000313" key="2">
    <source>
        <dbReference type="EMBL" id="KAF2564217.1"/>
    </source>
</evidence>
<reference evidence="2" key="1">
    <citation type="submission" date="2019-12" db="EMBL/GenBank/DDBJ databases">
        <title>Genome sequencing and annotation of Brassica cretica.</title>
        <authorList>
            <person name="Studholme D.J."/>
            <person name="Sarris P.F."/>
        </authorList>
    </citation>
    <scope>NUCLEOTIDE SEQUENCE</scope>
    <source>
        <strain evidence="2">PFS-102/07</strain>
        <tissue evidence="2">Leaf</tissue>
    </source>
</reference>
<accession>A0A8S9I499</accession>
<comment type="caution">
    <text evidence="2">The sequence shown here is derived from an EMBL/GenBank/DDBJ whole genome shotgun (WGS) entry which is preliminary data.</text>
</comment>
<keyword evidence="1" id="KW-0472">Membrane</keyword>